<comment type="caution">
    <text evidence="1">The sequence shown here is derived from an EMBL/GenBank/DDBJ whole genome shotgun (WGS) entry which is preliminary data.</text>
</comment>
<dbReference type="InterPro" id="IPR006427">
    <property type="entry name" value="Portal_HK97"/>
</dbReference>
<dbReference type="RefSeq" id="WP_101811760.1">
    <property type="nucleotide sequence ID" value="NZ_PKGI01000026.1"/>
</dbReference>
<accession>A0A2I2AB77</accession>
<dbReference type="NCBIfam" id="TIGR01537">
    <property type="entry name" value="portal_HK97"/>
    <property type="match status" value="1"/>
</dbReference>
<dbReference type="EMBL" id="PKGI01000026">
    <property type="protein sequence ID" value="PLA76618.1"/>
    <property type="molecule type" value="Genomic_DNA"/>
</dbReference>
<reference evidence="2" key="1">
    <citation type="submission" date="2017-12" db="EMBL/GenBank/DDBJ databases">
        <authorList>
            <person name="Christensen H."/>
        </authorList>
    </citation>
    <scope>NUCLEOTIDE SEQUENCE [LARGE SCALE GENOMIC DNA]</scope>
    <source>
        <strain evidence="2">268A</strain>
    </source>
</reference>
<proteinExistence type="predicted"/>
<organism evidence="1 2">
    <name type="scientific">Ligilactobacillus agilis</name>
    <dbReference type="NCBI Taxonomy" id="1601"/>
    <lineage>
        <taxon>Bacteria</taxon>
        <taxon>Bacillati</taxon>
        <taxon>Bacillota</taxon>
        <taxon>Bacilli</taxon>
        <taxon>Lactobacillales</taxon>
        <taxon>Lactobacillaceae</taxon>
        <taxon>Ligilactobacillus</taxon>
    </lineage>
</organism>
<dbReference type="AlphaFoldDB" id="A0A2I2AB77"/>
<sequence>MSFFINNQATTGSADPVEQVLIGFNDNANFNISNNVLSSSSLFTVIQIIANDVASCKLNCDTPNIGNNFSKRRLLFPVVSNMLLYGNSFVENLGSGNFRLVPNDHIEIEYDDVTNQVRYKYNNHEQKPRYIPNEKLLHFFEFTKNGVFGLSRVQALKGTLKAEKELNNLLGGYLTSGIHGTTVIKSVNSDLSKEAREKVRKSFDEATTGDKALNSIVVGPDLDVSSLDLNTDVLKVIDKVNEVVIRRIASTFGLPIEKLGLENVHSNALQSDKTSNSYLRGTLQHIFDCITSELTEKLGNKNFSFDTSALTSVDPKEMLEQAANAYNNGLITLDEARQMINLDPVGNTYFKE</sequence>
<gene>
    <name evidence="1" type="ORF">CYR79_05440</name>
</gene>
<dbReference type="Pfam" id="PF04860">
    <property type="entry name" value="Phage_portal"/>
    <property type="match status" value="1"/>
</dbReference>
<evidence type="ECO:0000313" key="1">
    <source>
        <dbReference type="EMBL" id="PLA76618.1"/>
    </source>
</evidence>
<dbReference type="Proteomes" id="UP000234579">
    <property type="component" value="Unassembled WGS sequence"/>
</dbReference>
<evidence type="ECO:0000313" key="2">
    <source>
        <dbReference type="Proteomes" id="UP000234579"/>
    </source>
</evidence>
<dbReference type="InterPro" id="IPR006944">
    <property type="entry name" value="Phage/GTA_portal"/>
</dbReference>
<protein>
    <submittedName>
        <fullName evidence="1">Phage portal protein</fullName>
    </submittedName>
</protein>
<name>A0A2I2AB77_9LACO</name>